<organism evidence="1 2">
    <name type="scientific">Bacteroides salyersiae CL02T12C01</name>
    <dbReference type="NCBI Taxonomy" id="997887"/>
    <lineage>
        <taxon>Bacteria</taxon>
        <taxon>Pseudomonadati</taxon>
        <taxon>Bacteroidota</taxon>
        <taxon>Bacteroidia</taxon>
        <taxon>Bacteroidales</taxon>
        <taxon>Bacteroidaceae</taxon>
        <taxon>Bacteroides</taxon>
    </lineage>
</organism>
<dbReference type="EMBL" id="AGXV01000011">
    <property type="protein sequence ID" value="EIY68185.1"/>
    <property type="molecule type" value="Genomic_DNA"/>
</dbReference>
<proteinExistence type="predicted"/>
<protein>
    <submittedName>
        <fullName evidence="1">Uncharacterized protein</fullName>
    </submittedName>
</protein>
<keyword evidence="2" id="KW-1185">Reference proteome</keyword>
<dbReference type="Proteomes" id="UP000005150">
    <property type="component" value="Unassembled WGS sequence"/>
</dbReference>
<evidence type="ECO:0000313" key="2">
    <source>
        <dbReference type="Proteomes" id="UP000005150"/>
    </source>
</evidence>
<dbReference type="RefSeq" id="WP_007478916.1">
    <property type="nucleotide sequence ID" value="NZ_JH724307.1"/>
</dbReference>
<reference evidence="1 2" key="1">
    <citation type="submission" date="2012-02" db="EMBL/GenBank/DDBJ databases">
        <title>The Genome Sequence of Bacteroides salyersiae CL02T12C01.</title>
        <authorList>
            <consortium name="The Broad Institute Genome Sequencing Platform"/>
            <person name="Earl A."/>
            <person name="Ward D."/>
            <person name="Feldgarden M."/>
            <person name="Gevers D."/>
            <person name="Zitomersky N.L."/>
            <person name="Coyne M.J."/>
            <person name="Comstock L.E."/>
            <person name="Young S.K."/>
            <person name="Zeng Q."/>
            <person name="Gargeya S."/>
            <person name="Fitzgerald M."/>
            <person name="Haas B."/>
            <person name="Abouelleil A."/>
            <person name="Alvarado L."/>
            <person name="Arachchi H.M."/>
            <person name="Berlin A."/>
            <person name="Chapman S.B."/>
            <person name="Gearin G."/>
            <person name="Goldberg J."/>
            <person name="Griggs A."/>
            <person name="Gujja S."/>
            <person name="Hansen M."/>
            <person name="Heiman D."/>
            <person name="Howarth C."/>
            <person name="Larimer J."/>
            <person name="Lui A."/>
            <person name="MacDonald P.J.P."/>
            <person name="McCowen C."/>
            <person name="Montmayeur A."/>
            <person name="Murphy C."/>
            <person name="Neiman D."/>
            <person name="Pearson M."/>
            <person name="Priest M."/>
            <person name="Roberts A."/>
            <person name="Saif S."/>
            <person name="Shea T."/>
            <person name="Sisk P."/>
            <person name="Stolte C."/>
            <person name="Sykes S."/>
            <person name="Wortman J."/>
            <person name="Nusbaum C."/>
            <person name="Birren B."/>
        </authorList>
    </citation>
    <scope>NUCLEOTIDE SEQUENCE [LARGE SCALE GENOMIC DNA]</scope>
    <source>
        <strain evidence="1 2">CL02T12C01</strain>
    </source>
</reference>
<comment type="caution">
    <text evidence="1">The sequence shown here is derived from an EMBL/GenBank/DDBJ whole genome shotgun (WGS) entry which is preliminary data.</text>
</comment>
<dbReference type="HOGENOM" id="CLU_2380296_0_0_10"/>
<sequence>MNRNFNLKYSVKVFLDAKVAEYLEELRNRIVANDYTRSLIFISYEKIASALNVPMWQLFASPEEVQFPSNTYSVKCPHCQHEFPINVNVELKIE</sequence>
<evidence type="ECO:0000313" key="1">
    <source>
        <dbReference type="EMBL" id="EIY68185.1"/>
    </source>
</evidence>
<dbReference type="AlphaFoldDB" id="I8YYE6"/>
<name>I8YYE6_9BACE</name>
<accession>I8YYE6</accession>
<gene>
    <name evidence="1" type="ORF">HMPREF1071_00917</name>
</gene>